<dbReference type="PANTHER" id="PTHR10030">
    <property type="entry name" value="ALPHA-L-FUCOSIDASE"/>
    <property type="match status" value="1"/>
</dbReference>
<dbReference type="GO" id="GO:0004560">
    <property type="term" value="F:alpha-L-fucosidase activity"/>
    <property type="evidence" value="ECO:0007669"/>
    <property type="project" value="InterPro"/>
</dbReference>
<keyword evidence="4" id="KW-0732">Signal</keyword>
<protein>
    <recommendedName>
        <fullName evidence="3">alpha-L-fucosidase</fullName>
        <ecNumber evidence="3">3.2.1.51</ecNumber>
    </recommendedName>
</protein>
<dbReference type="PIRSF" id="PIRSF001092">
    <property type="entry name" value="Alpha-L-fucosidase"/>
    <property type="match status" value="1"/>
</dbReference>
<evidence type="ECO:0000313" key="10">
    <source>
        <dbReference type="Proteomes" id="UP000319143"/>
    </source>
</evidence>
<dbReference type="Gene3D" id="3.20.20.80">
    <property type="entry name" value="Glycosidases"/>
    <property type="match status" value="1"/>
</dbReference>
<comment type="similarity">
    <text evidence="2">Belongs to the glycosyl hydrolase 29 family.</text>
</comment>
<dbReference type="Pfam" id="PF01120">
    <property type="entry name" value="Alpha_L_fucos"/>
    <property type="match status" value="1"/>
</dbReference>
<proteinExistence type="inferred from homology"/>
<evidence type="ECO:0000256" key="3">
    <source>
        <dbReference type="ARBA" id="ARBA00012662"/>
    </source>
</evidence>
<comment type="caution">
    <text evidence="9">The sequence shown here is derived from an EMBL/GenBank/DDBJ whole genome shotgun (WGS) entry which is preliminary data.</text>
</comment>
<dbReference type="SMART" id="SM00812">
    <property type="entry name" value="Alpha_L_fucos"/>
    <property type="match status" value="1"/>
</dbReference>
<dbReference type="InterPro" id="IPR000933">
    <property type="entry name" value="Glyco_hydro_29"/>
</dbReference>
<dbReference type="AlphaFoldDB" id="A0A5C6DTK3"/>
<dbReference type="GO" id="GO:0016139">
    <property type="term" value="P:glycoside catabolic process"/>
    <property type="evidence" value="ECO:0007669"/>
    <property type="project" value="TreeGrafter"/>
</dbReference>
<evidence type="ECO:0000256" key="4">
    <source>
        <dbReference type="ARBA" id="ARBA00022729"/>
    </source>
</evidence>
<feature type="domain" description="Alpha-L-fucosidase C-terminal" evidence="8">
    <location>
        <begin position="462"/>
        <end position="527"/>
    </location>
</feature>
<keyword evidence="10" id="KW-1185">Reference proteome</keyword>
<dbReference type="GO" id="GO:0006004">
    <property type="term" value="P:fucose metabolic process"/>
    <property type="evidence" value="ECO:0007669"/>
    <property type="project" value="InterPro"/>
</dbReference>
<dbReference type="PROSITE" id="PS51257">
    <property type="entry name" value="PROKAR_LIPOPROTEIN"/>
    <property type="match status" value="1"/>
</dbReference>
<dbReference type="Pfam" id="PF16757">
    <property type="entry name" value="Fucosidase_C"/>
    <property type="match status" value="1"/>
</dbReference>
<comment type="function">
    <text evidence="1">Alpha-L-fucosidase is responsible for hydrolyzing the alpha-1,6-linked fucose joined to the reducing-end N-acetylglucosamine of the carbohydrate moieties of glycoproteins.</text>
</comment>
<keyword evidence="6" id="KW-0326">Glycosidase</keyword>
<evidence type="ECO:0000259" key="7">
    <source>
        <dbReference type="Pfam" id="PF01120"/>
    </source>
</evidence>
<evidence type="ECO:0000256" key="2">
    <source>
        <dbReference type="ARBA" id="ARBA00007951"/>
    </source>
</evidence>
<evidence type="ECO:0000256" key="1">
    <source>
        <dbReference type="ARBA" id="ARBA00004071"/>
    </source>
</evidence>
<dbReference type="InterPro" id="IPR031919">
    <property type="entry name" value="Fucosidase_C"/>
</dbReference>
<gene>
    <name evidence="9" type="ORF">Poly41_28320</name>
</gene>
<dbReference type="GO" id="GO:0005764">
    <property type="term" value="C:lysosome"/>
    <property type="evidence" value="ECO:0007669"/>
    <property type="project" value="TreeGrafter"/>
</dbReference>
<evidence type="ECO:0000313" key="9">
    <source>
        <dbReference type="EMBL" id="TWU38356.1"/>
    </source>
</evidence>
<dbReference type="EMBL" id="SJPV01000004">
    <property type="protein sequence ID" value="TWU38356.1"/>
    <property type="molecule type" value="Genomic_DNA"/>
</dbReference>
<dbReference type="PANTHER" id="PTHR10030:SF37">
    <property type="entry name" value="ALPHA-L-FUCOSIDASE-RELATED"/>
    <property type="match status" value="1"/>
</dbReference>
<dbReference type="SUPFAM" id="SSF51445">
    <property type="entry name" value="(Trans)glycosidases"/>
    <property type="match status" value="1"/>
</dbReference>
<evidence type="ECO:0000256" key="5">
    <source>
        <dbReference type="ARBA" id="ARBA00022801"/>
    </source>
</evidence>
<sequence length="546" mass="62397">MKKNRIFGLGVAGIACFAGMGFGVCLAETPNKPSEVTADSGATAWPSVPMPKFEIADGPFAPNWDSLRKFYVCPEWFRDAKFGVWAHWGPQSQAEAGDWYSRSMYIEGHPQYQHHVETYGHPSKHGAKDLMCEWKAERFDPDELIQFYQQAGARYFAFMVNHHDNFDSWDSKYQPWNSVNIGPQKDLCRLWADAARKHGLRFGVTFHNTPYRCWNTFMPAWYGCDRSGTMAGVPYDGAVAAKADGKGTPWEGLDPRDLYGPIHKENEPCPEFVQQFLLRVDDLIQNYQPDLLYFDDAVYHLLDKNESLRLNAVLGMPDLLPQIAAHYYNSNLKWNNGRMEAVLNIKHVAATPLMEEMLSSAVVNDFEMKDPDKPFEHPWQTDTSLGSWHYRKNDRYRSAERVIHHLISIVANNGNMLLNVAPRGDGTIDAEQRRIVKEIGDWLRINGEAIYGTRPWTIAREGNIRFTRDKTNTILYATFLDWPGEEASIPSLAGVDRTSIQAVRLLGIPQPLTWQTMNDGLKIEMPKRPDYGIAYPIRIEFDRELP</sequence>
<dbReference type="InterPro" id="IPR017853">
    <property type="entry name" value="GH"/>
</dbReference>
<evidence type="ECO:0000256" key="6">
    <source>
        <dbReference type="ARBA" id="ARBA00023295"/>
    </source>
</evidence>
<keyword evidence="5" id="KW-0378">Hydrolase</keyword>
<dbReference type="EC" id="3.2.1.51" evidence="3"/>
<dbReference type="OrthoDB" id="9760597at2"/>
<dbReference type="Gene3D" id="2.60.40.1180">
    <property type="entry name" value="Golgi alpha-mannosidase II"/>
    <property type="match status" value="1"/>
</dbReference>
<dbReference type="RefSeq" id="WP_146526677.1">
    <property type="nucleotide sequence ID" value="NZ_SJPV01000004.1"/>
</dbReference>
<organism evidence="9 10">
    <name type="scientific">Novipirellula artificiosorum</name>
    <dbReference type="NCBI Taxonomy" id="2528016"/>
    <lineage>
        <taxon>Bacteria</taxon>
        <taxon>Pseudomonadati</taxon>
        <taxon>Planctomycetota</taxon>
        <taxon>Planctomycetia</taxon>
        <taxon>Pirellulales</taxon>
        <taxon>Pirellulaceae</taxon>
        <taxon>Novipirellula</taxon>
    </lineage>
</organism>
<dbReference type="InterPro" id="IPR016286">
    <property type="entry name" value="FUC_metazoa-typ"/>
</dbReference>
<reference evidence="9 10" key="1">
    <citation type="submission" date="2019-02" db="EMBL/GenBank/DDBJ databases">
        <title>Deep-cultivation of Planctomycetes and their phenomic and genomic characterization uncovers novel biology.</title>
        <authorList>
            <person name="Wiegand S."/>
            <person name="Jogler M."/>
            <person name="Boedeker C."/>
            <person name="Pinto D."/>
            <person name="Vollmers J."/>
            <person name="Rivas-Marin E."/>
            <person name="Kohn T."/>
            <person name="Peeters S.H."/>
            <person name="Heuer A."/>
            <person name="Rast P."/>
            <person name="Oberbeckmann S."/>
            <person name="Bunk B."/>
            <person name="Jeske O."/>
            <person name="Meyerdierks A."/>
            <person name="Storesund J.E."/>
            <person name="Kallscheuer N."/>
            <person name="Luecker S."/>
            <person name="Lage O.M."/>
            <person name="Pohl T."/>
            <person name="Merkel B.J."/>
            <person name="Hornburger P."/>
            <person name="Mueller R.-W."/>
            <person name="Bruemmer F."/>
            <person name="Labrenz M."/>
            <person name="Spormann A.M."/>
            <person name="Op Den Camp H."/>
            <person name="Overmann J."/>
            <person name="Amann R."/>
            <person name="Jetten M.S.M."/>
            <person name="Mascher T."/>
            <person name="Medema M.H."/>
            <person name="Devos D.P."/>
            <person name="Kaster A.-K."/>
            <person name="Ovreas L."/>
            <person name="Rohde M."/>
            <person name="Galperin M.Y."/>
            <person name="Jogler C."/>
        </authorList>
    </citation>
    <scope>NUCLEOTIDE SEQUENCE [LARGE SCALE GENOMIC DNA]</scope>
    <source>
        <strain evidence="9 10">Poly41</strain>
    </source>
</reference>
<name>A0A5C6DTK3_9BACT</name>
<evidence type="ECO:0000259" key="8">
    <source>
        <dbReference type="Pfam" id="PF16757"/>
    </source>
</evidence>
<dbReference type="InterPro" id="IPR057739">
    <property type="entry name" value="Glyco_hydro_29_N"/>
</dbReference>
<dbReference type="InterPro" id="IPR013780">
    <property type="entry name" value="Glyco_hydro_b"/>
</dbReference>
<accession>A0A5C6DTK3</accession>
<feature type="domain" description="Glycoside hydrolase family 29 N-terminal" evidence="7">
    <location>
        <begin position="56"/>
        <end position="448"/>
    </location>
</feature>
<dbReference type="Proteomes" id="UP000319143">
    <property type="component" value="Unassembled WGS sequence"/>
</dbReference>